<keyword evidence="1" id="KW-1133">Transmembrane helix</keyword>
<name>C6LF15_9FIRM</name>
<dbReference type="Proteomes" id="UP000005561">
    <property type="component" value="Unassembled WGS sequence"/>
</dbReference>
<dbReference type="STRING" id="168384.SAMN05660368_02361"/>
<dbReference type="AlphaFoldDB" id="C6LF15"/>
<keyword evidence="1" id="KW-0812">Transmembrane</keyword>
<evidence type="ECO:0000313" key="3">
    <source>
        <dbReference type="Proteomes" id="UP000005561"/>
    </source>
</evidence>
<keyword evidence="1" id="KW-0472">Membrane</keyword>
<sequence length="69" mass="7381">MSADSLIAGTMAAFLKIPVMLTVSAAFLTGEAFSYLGLFMGHKISSHFPKDLSWAGGILFLLLAILKTF</sequence>
<comment type="caution">
    <text evidence="2">The sequence shown here is derived from an EMBL/GenBank/DDBJ whole genome shotgun (WGS) entry which is preliminary data.</text>
</comment>
<dbReference type="EMBL" id="ACCL02000009">
    <property type="protein sequence ID" value="EET60754.1"/>
    <property type="molecule type" value="Genomic_DNA"/>
</dbReference>
<evidence type="ECO:0000313" key="2">
    <source>
        <dbReference type="EMBL" id="EET60754.1"/>
    </source>
</evidence>
<reference evidence="2" key="1">
    <citation type="submission" date="2009-07" db="EMBL/GenBank/DDBJ databases">
        <authorList>
            <person name="Weinstock G."/>
            <person name="Sodergren E."/>
            <person name="Clifton S."/>
            <person name="Fulton L."/>
            <person name="Fulton B."/>
            <person name="Courtney L."/>
            <person name="Fronick C."/>
            <person name="Harrison M."/>
            <person name="Strong C."/>
            <person name="Farmer C."/>
            <person name="Delahaunty K."/>
            <person name="Markovic C."/>
            <person name="Hall O."/>
            <person name="Minx P."/>
            <person name="Tomlinson C."/>
            <person name="Mitreva M."/>
            <person name="Nelson J."/>
            <person name="Hou S."/>
            <person name="Wollam A."/>
            <person name="Pepin K.H."/>
            <person name="Johnson M."/>
            <person name="Bhonagiri V."/>
            <person name="Nash W.E."/>
            <person name="Warren W."/>
            <person name="Chinwalla A."/>
            <person name="Mardis E.R."/>
            <person name="Wilson R.K."/>
        </authorList>
    </citation>
    <scope>NUCLEOTIDE SEQUENCE [LARGE SCALE GENOMIC DNA]</scope>
    <source>
        <strain evidence="2">DSM 14469</strain>
    </source>
</reference>
<keyword evidence="3" id="KW-1185">Reference proteome</keyword>
<protein>
    <recommendedName>
        <fullName evidence="4">Manganese efflux pump MntP</fullName>
    </recommendedName>
</protein>
<evidence type="ECO:0008006" key="4">
    <source>
        <dbReference type="Google" id="ProtNLM"/>
    </source>
</evidence>
<evidence type="ECO:0000256" key="1">
    <source>
        <dbReference type="SAM" id="Phobius"/>
    </source>
</evidence>
<proteinExistence type="predicted"/>
<accession>C6LF15</accession>
<feature type="transmembrane region" description="Helical" evidence="1">
    <location>
        <begin position="52"/>
        <end position="68"/>
    </location>
</feature>
<organism evidence="2 3">
    <name type="scientific">Marvinbryantia formatexigens DSM 14469</name>
    <dbReference type="NCBI Taxonomy" id="478749"/>
    <lineage>
        <taxon>Bacteria</taxon>
        <taxon>Bacillati</taxon>
        <taxon>Bacillota</taxon>
        <taxon>Clostridia</taxon>
        <taxon>Lachnospirales</taxon>
        <taxon>Lachnospiraceae</taxon>
        <taxon>Marvinbryantia</taxon>
    </lineage>
</organism>
<gene>
    <name evidence="2" type="ORF">BRYFOR_07216</name>
</gene>